<dbReference type="VEuPathDB" id="VectorBase:CQUJHB008658"/>
<keyword evidence="4" id="KW-1185">Reference proteome</keyword>
<reference evidence="2" key="1">
    <citation type="submission" date="2007-03" db="EMBL/GenBank/DDBJ databases">
        <title>Annotation of Culex pipiens quinquefasciatus.</title>
        <authorList>
            <consortium name="The Broad Institute Genome Sequencing Platform"/>
            <person name="Atkinson P.W."/>
            <person name="Hemingway J."/>
            <person name="Christensen B.M."/>
            <person name="Higgs S."/>
            <person name="Kodira C."/>
            <person name="Hannick L."/>
            <person name="Megy K."/>
            <person name="O'Leary S."/>
            <person name="Pearson M."/>
            <person name="Haas B.J."/>
            <person name="Mauceli E."/>
            <person name="Wortman J.R."/>
            <person name="Lee N.H."/>
            <person name="Guigo R."/>
            <person name="Stanke M."/>
            <person name="Alvarado L."/>
            <person name="Amedeo P."/>
            <person name="Antoine C.H."/>
            <person name="Arensburger P."/>
            <person name="Bidwell S.L."/>
            <person name="Crawford M."/>
            <person name="Camaro F."/>
            <person name="Devon K."/>
            <person name="Engels R."/>
            <person name="Hammond M."/>
            <person name="Howarth C."/>
            <person name="Koehrsen M."/>
            <person name="Lawson D."/>
            <person name="Montgomery P."/>
            <person name="Nene V."/>
            <person name="Nusbaum C."/>
            <person name="Puiu D."/>
            <person name="Romero-Severson J."/>
            <person name="Severson D.W."/>
            <person name="Shumway M."/>
            <person name="Sisk P."/>
            <person name="Stolte C."/>
            <person name="Zeng Q."/>
            <person name="Eisenstadt E."/>
            <person name="Fraser-Liggett C."/>
            <person name="Strausberg R."/>
            <person name="Galagan J."/>
            <person name="Birren B."/>
            <person name="Collins F.H."/>
        </authorList>
    </citation>
    <scope>NUCLEOTIDE SEQUENCE [LARGE SCALE GENOMIC DNA]</scope>
    <source>
        <strain evidence="2">JHB</strain>
    </source>
</reference>
<dbReference type="OrthoDB" id="5953812at2759"/>
<feature type="region of interest" description="Disordered" evidence="1">
    <location>
        <begin position="233"/>
        <end position="255"/>
    </location>
</feature>
<accession>B0W2B4</accession>
<dbReference type="Proteomes" id="UP000002320">
    <property type="component" value="Unassembled WGS sequence"/>
</dbReference>
<evidence type="ECO:0000313" key="2">
    <source>
        <dbReference type="EMBL" id="EDS28729.1"/>
    </source>
</evidence>
<organism>
    <name type="scientific">Culex quinquefasciatus</name>
    <name type="common">Southern house mosquito</name>
    <name type="synonym">Culex pungens</name>
    <dbReference type="NCBI Taxonomy" id="7176"/>
    <lineage>
        <taxon>Eukaryota</taxon>
        <taxon>Metazoa</taxon>
        <taxon>Ecdysozoa</taxon>
        <taxon>Arthropoda</taxon>
        <taxon>Hexapoda</taxon>
        <taxon>Insecta</taxon>
        <taxon>Pterygota</taxon>
        <taxon>Neoptera</taxon>
        <taxon>Endopterygota</taxon>
        <taxon>Diptera</taxon>
        <taxon>Nematocera</taxon>
        <taxon>Culicoidea</taxon>
        <taxon>Culicidae</taxon>
        <taxon>Culicinae</taxon>
        <taxon>Culicini</taxon>
        <taxon>Culex</taxon>
        <taxon>Culex</taxon>
    </lineage>
</organism>
<evidence type="ECO:0000313" key="3">
    <source>
        <dbReference type="EnsemblMetazoa" id="CPIJ001217-PA"/>
    </source>
</evidence>
<reference evidence="3" key="2">
    <citation type="submission" date="2020-05" db="UniProtKB">
        <authorList>
            <consortium name="EnsemblMetazoa"/>
        </authorList>
    </citation>
    <scope>IDENTIFICATION</scope>
    <source>
        <strain evidence="3">JHB</strain>
    </source>
</reference>
<dbReference type="VEuPathDB" id="VectorBase:CPIJ001217"/>
<dbReference type="KEGG" id="cqu:CpipJ_CPIJ001217"/>
<dbReference type="InParanoid" id="B0W2B4"/>
<dbReference type="AlphaFoldDB" id="B0W2B4"/>
<gene>
    <name evidence="3" type="primary">6032248</name>
    <name evidence="2" type="ORF">CpipJ_CPIJ001217</name>
</gene>
<evidence type="ECO:0000256" key="1">
    <source>
        <dbReference type="SAM" id="MobiDB-lite"/>
    </source>
</evidence>
<evidence type="ECO:0000313" key="4">
    <source>
        <dbReference type="Proteomes" id="UP000002320"/>
    </source>
</evidence>
<dbReference type="EnsemblMetazoa" id="CPIJ001217-RA">
    <property type="protein sequence ID" value="CPIJ001217-PA"/>
    <property type="gene ID" value="CPIJ001217"/>
</dbReference>
<name>B0W2B4_CULQU</name>
<dbReference type="HOGENOM" id="CLU_912909_0_0_1"/>
<sequence>MSKNLKTKHIYDSISNLKCCNLQTAVNRNLQSPAITTALNNSASTTLICQDCMLERCVMDETLSLGGDVGHSGGNLGCDSRNGSGRSRAKLKVYIVRKSRSSRKATKLTEDLSRPRVRSLSVGNKNCYGNLIADKEECRKSSLCRRELIEIIRDKTLKITKHRHRSHTISACFSVDQQPQCTMVGADQTLVVAAHHETNLCGSGSYLHQTICAAAALAKHAALHGGVVANGPARRDRNLGDPNEHPDAPHDQNHFNIDRTANGSLREAVTHIRDDDVPIHKHIQVFHPTWFENSPEELLLYRYQG</sequence>
<proteinExistence type="predicted"/>
<protein>
    <submittedName>
        <fullName evidence="2 3">Uncharacterized protein</fullName>
    </submittedName>
</protein>
<dbReference type="EMBL" id="DS231826">
    <property type="protein sequence ID" value="EDS28729.1"/>
    <property type="molecule type" value="Genomic_DNA"/>
</dbReference>